<gene>
    <name evidence="2" type="ORF">N7U62_14645</name>
</gene>
<proteinExistence type="predicted"/>
<accession>A0ABT3CW56</accession>
<comment type="caution">
    <text evidence="2">The sequence shown here is derived from an EMBL/GenBank/DDBJ whole genome shotgun (WGS) entry which is preliminary data.</text>
</comment>
<dbReference type="SMART" id="SM01321">
    <property type="entry name" value="Y1_Tnp"/>
    <property type="match status" value="1"/>
</dbReference>
<protein>
    <submittedName>
        <fullName evidence="2">Transposase</fullName>
    </submittedName>
</protein>
<dbReference type="Proteomes" id="UP001300692">
    <property type="component" value="Unassembled WGS sequence"/>
</dbReference>
<reference evidence="2 3" key="1">
    <citation type="submission" date="2022-10" db="EMBL/GenBank/DDBJ databases">
        <title>Comparative genomics and taxonomic characterization of three novel marine species of genus Reichenbachiella exhibiting antioxidant and polysaccharide degradation activities.</title>
        <authorList>
            <person name="Muhammad N."/>
            <person name="Lee Y.-J."/>
            <person name="Ko J."/>
            <person name="Kim S.-G."/>
        </authorList>
    </citation>
    <scope>NUCLEOTIDE SEQUENCE [LARGE SCALE GENOMIC DNA]</scope>
    <source>
        <strain evidence="2 3">ABR2-5</strain>
    </source>
</reference>
<keyword evidence="3" id="KW-1185">Reference proteome</keyword>
<name>A0ABT3CW56_9BACT</name>
<dbReference type="Pfam" id="PF01797">
    <property type="entry name" value="Y1_Tnp"/>
    <property type="match status" value="1"/>
</dbReference>
<dbReference type="SUPFAM" id="SSF143422">
    <property type="entry name" value="Transposase IS200-like"/>
    <property type="match status" value="1"/>
</dbReference>
<dbReference type="PANTHER" id="PTHR36966">
    <property type="entry name" value="REP-ASSOCIATED TYROSINE TRANSPOSASE"/>
    <property type="match status" value="1"/>
</dbReference>
<dbReference type="NCBIfam" id="NF047646">
    <property type="entry name" value="REP_Tyr_transpos"/>
    <property type="match status" value="1"/>
</dbReference>
<sequence>MGHAYVIRDQGAMHFVTFTVHQWVDVFTRPHYREILLESLRHCQTYKGLEIYAWVIMSNHCHLMLRAQDENLSDIIRDFKKFTSKKIYKSIQENSKESRREWLLMSLSTEGRIWFWNEGYHGEEVLSKQFFESKVDYIHANPVVAGIVAKEEEYLMSSAGDFYGIRKGPLNLSRP</sequence>
<dbReference type="InterPro" id="IPR002686">
    <property type="entry name" value="Transposase_17"/>
</dbReference>
<dbReference type="InterPro" id="IPR052715">
    <property type="entry name" value="RAYT_transposase"/>
</dbReference>
<evidence type="ECO:0000313" key="2">
    <source>
        <dbReference type="EMBL" id="MCV9387918.1"/>
    </source>
</evidence>
<dbReference type="InterPro" id="IPR036515">
    <property type="entry name" value="Transposase_17_sf"/>
</dbReference>
<dbReference type="RefSeq" id="WP_264138736.1">
    <property type="nucleotide sequence ID" value="NZ_JAOYOD010000001.1"/>
</dbReference>
<dbReference type="EMBL" id="JAOYOD010000001">
    <property type="protein sequence ID" value="MCV9387918.1"/>
    <property type="molecule type" value="Genomic_DNA"/>
</dbReference>
<dbReference type="Gene3D" id="3.30.70.1290">
    <property type="entry name" value="Transposase IS200-like"/>
    <property type="match status" value="1"/>
</dbReference>
<dbReference type="PANTHER" id="PTHR36966:SF1">
    <property type="entry name" value="REP-ASSOCIATED TYROSINE TRANSPOSASE"/>
    <property type="match status" value="1"/>
</dbReference>
<feature type="domain" description="Transposase IS200-like" evidence="1">
    <location>
        <begin position="9"/>
        <end position="141"/>
    </location>
</feature>
<evidence type="ECO:0000313" key="3">
    <source>
        <dbReference type="Proteomes" id="UP001300692"/>
    </source>
</evidence>
<organism evidence="2 3">
    <name type="scientific">Reichenbachiella ulvae</name>
    <dbReference type="NCBI Taxonomy" id="2980104"/>
    <lineage>
        <taxon>Bacteria</taxon>
        <taxon>Pseudomonadati</taxon>
        <taxon>Bacteroidota</taxon>
        <taxon>Cytophagia</taxon>
        <taxon>Cytophagales</taxon>
        <taxon>Reichenbachiellaceae</taxon>
        <taxon>Reichenbachiella</taxon>
    </lineage>
</organism>
<evidence type="ECO:0000259" key="1">
    <source>
        <dbReference type="SMART" id="SM01321"/>
    </source>
</evidence>